<dbReference type="InterPro" id="IPR040373">
    <property type="entry name" value="CASZ1"/>
</dbReference>
<name>A0A0B6YFG9_9EUPU</name>
<reference evidence="3" key="1">
    <citation type="submission" date="2014-12" db="EMBL/GenBank/DDBJ databases">
        <title>Insight into the proteome of Arion vulgaris.</title>
        <authorList>
            <person name="Aradska J."/>
            <person name="Bulat T."/>
            <person name="Smidak R."/>
            <person name="Sarate P."/>
            <person name="Gangsoo J."/>
            <person name="Sialana F."/>
            <person name="Bilban M."/>
            <person name="Lubec G."/>
        </authorList>
    </citation>
    <scope>NUCLEOTIDE SEQUENCE</scope>
    <source>
        <tissue evidence="3">Skin</tissue>
    </source>
</reference>
<sequence>ILDGYEFFERMVNCRRPVCHSNKVNRHFHCMRPRCDYSFVRHSTMLQHNKKHPTVTSAVLSASVTRTNPTQSKASSSQFIPIAPAVTQTA</sequence>
<accession>A0A0B6YFG9</accession>
<dbReference type="GO" id="GO:0008270">
    <property type="term" value="F:zinc ion binding"/>
    <property type="evidence" value="ECO:0007669"/>
    <property type="project" value="UniProtKB-KW"/>
</dbReference>
<dbReference type="GO" id="GO:0045664">
    <property type="term" value="P:regulation of neuron differentiation"/>
    <property type="evidence" value="ECO:0007669"/>
    <property type="project" value="TreeGrafter"/>
</dbReference>
<dbReference type="PROSITE" id="PS50157">
    <property type="entry name" value="ZINC_FINGER_C2H2_2"/>
    <property type="match status" value="1"/>
</dbReference>
<keyword evidence="1" id="KW-0863">Zinc-finger</keyword>
<dbReference type="PROSITE" id="PS00028">
    <property type="entry name" value="ZINC_FINGER_C2H2_1"/>
    <property type="match status" value="1"/>
</dbReference>
<evidence type="ECO:0000259" key="2">
    <source>
        <dbReference type="PROSITE" id="PS50157"/>
    </source>
</evidence>
<dbReference type="GO" id="GO:0000977">
    <property type="term" value="F:RNA polymerase II transcription regulatory region sequence-specific DNA binding"/>
    <property type="evidence" value="ECO:0007669"/>
    <property type="project" value="TreeGrafter"/>
</dbReference>
<feature type="non-terminal residue" evidence="3">
    <location>
        <position position="1"/>
    </location>
</feature>
<protein>
    <recommendedName>
        <fullName evidence="2">C2H2-type domain-containing protein</fullName>
    </recommendedName>
</protein>
<dbReference type="AlphaFoldDB" id="A0A0B6YFG9"/>
<evidence type="ECO:0000313" key="3">
    <source>
        <dbReference type="EMBL" id="CEK54924.1"/>
    </source>
</evidence>
<dbReference type="EMBL" id="HACG01008059">
    <property type="protein sequence ID" value="CEK54924.1"/>
    <property type="molecule type" value="Transcribed_RNA"/>
</dbReference>
<evidence type="ECO:0000256" key="1">
    <source>
        <dbReference type="PROSITE-ProRule" id="PRU00042"/>
    </source>
</evidence>
<dbReference type="GO" id="GO:0005634">
    <property type="term" value="C:nucleus"/>
    <property type="evidence" value="ECO:0007669"/>
    <property type="project" value="TreeGrafter"/>
</dbReference>
<keyword evidence="1" id="KW-0862">Zinc</keyword>
<dbReference type="PANTHER" id="PTHR12451:SF0">
    <property type="entry name" value="ZINC FINGER PROTEIN CASTOR HOMOLOG 1"/>
    <property type="match status" value="1"/>
</dbReference>
<proteinExistence type="predicted"/>
<dbReference type="GO" id="GO:0045944">
    <property type="term" value="P:positive regulation of transcription by RNA polymerase II"/>
    <property type="evidence" value="ECO:0007669"/>
    <property type="project" value="TreeGrafter"/>
</dbReference>
<dbReference type="PANTHER" id="PTHR12451">
    <property type="entry name" value="TRANSCRIPTION FACTOR CASTOR PROTEIN MING -RELATED"/>
    <property type="match status" value="1"/>
</dbReference>
<gene>
    <name evidence="3" type="primary">ORF23941</name>
</gene>
<dbReference type="InterPro" id="IPR013087">
    <property type="entry name" value="Znf_C2H2_type"/>
</dbReference>
<keyword evidence="1" id="KW-0479">Metal-binding</keyword>
<feature type="domain" description="C2H2-type" evidence="2">
    <location>
        <begin position="28"/>
        <end position="52"/>
    </location>
</feature>
<feature type="non-terminal residue" evidence="3">
    <location>
        <position position="90"/>
    </location>
</feature>
<dbReference type="GO" id="GO:0000981">
    <property type="term" value="F:DNA-binding transcription factor activity, RNA polymerase II-specific"/>
    <property type="evidence" value="ECO:0007669"/>
    <property type="project" value="TreeGrafter"/>
</dbReference>
<organism evidence="3">
    <name type="scientific">Arion vulgaris</name>
    <dbReference type="NCBI Taxonomy" id="1028688"/>
    <lineage>
        <taxon>Eukaryota</taxon>
        <taxon>Metazoa</taxon>
        <taxon>Spiralia</taxon>
        <taxon>Lophotrochozoa</taxon>
        <taxon>Mollusca</taxon>
        <taxon>Gastropoda</taxon>
        <taxon>Heterobranchia</taxon>
        <taxon>Euthyneura</taxon>
        <taxon>Panpulmonata</taxon>
        <taxon>Eupulmonata</taxon>
        <taxon>Stylommatophora</taxon>
        <taxon>Helicina</taxon>
        <taxon>Arionoidea</taxon>
        <taxon>Arionidae</taxon>
        <taxon>Arion</taxon>
    </lineage>
</organism>